<evidence type="ECO:0000256" key="1">
    <source>
        <dbReference type="SAM" id="MobiDB-lite"/>
    </source>
</evidence>
<organism evidence="2 3">
    <name type="scientific">Crucibulum laeve</name>
    <dbReference type="NCBI Taxonomy" id="68775"/>
    <lineage>
        <taxon>Eukaryota</taxon>
        <taxon>Fungi</taxon>
        <taxon>Dikarya</taxon>
        <taxon>Basidiomycota</taxon>
        <taxon>Agaricomycotina</taxon>
        <taxon>Agaricomycetes</taxon>
        <taxon>Agaricomycetidae</taxon>
        <taxon>Agaricales</taxon>
        <taxon>Agaricineae</taxon>
        <taxon>Nidulariaceae</taxon>
        <taxon>Crucibulum</taxon>
    </lineage>
</organism>
<dbReference type="EMBL" id="ML213590">
    <property type="protein sequence ID" value="TFK44533.1"/>
    <property type="molecule type" value="Genomic_DNA"/>
</dbReference>
<reference evidence="2 3" key="1">
    <citation type="journal article" date="2019" name="Nat. Ecol. Evol.">
        <title>Megaphylogeny resolves global patterns of mushroom evolution.</title>
        <authorList>
            <person name="Varga T."/>
            <person name="Krizsan K."/>
            <person name="Foldi C."/>
            <person name="Dima B."/>
            <person name="Sanchez-Garcia M."/>
            <person name="Sanchez-Ramirez S."/>
            <person name="Szollosi G.J."/>
            <person name="Szarkandi J.G."/>
            <person name="Papp V."/>
            <person name="Albert L."/>
            <person name="Andreopoulos W."/>
            <person name="Angelini C."/>
            <person name="Antonin V."/>
            <person name="Barry K.W."/>
            <person name="Bougher N.L."/>
            <person name="Buchanan P."/>
            <person name="Buyck B."/>
            <person name="Bense V."/>
            <person name="Catcheside P."/>
            <person name="Chovatia M."/>
            <person name="Cooper J."/>
            <person name="Damon W."/>
            <person name="Desjardin D."/>
            <person name="Finy P."/>
            <person name="Geml J."/>
            <person name="Haridas S."/>
            <person name="Hughes K."/>
            <person name="Justo A."/>
            <person name="Karasinski D."/>
            <person name="Kautmanova I."/>
            <person name="Kiss B."/>
            <person name="Kocsube S."/>
            <person name="Kotiranta H."/>
            <person name="LaButti K.M."/>
            <person name="Lechner B.E."/>
            <person name="Liimatainen K."/>
            <person name="Lipzen A."/>
            <person name="Lukacs Z."/>
            <person name="Mihaltcheva S."/>
            <person name="Morgado L.N."/>
            <person name="Niskanen T."/>
            <person name="Noordeloos M.E."/>
            <person name="Ohm R.A."/>
            <person name="Ortiz-Santana B."/>
            <person name="Ovrebo C."/>
            <person name="Racz N."/>
            <person name="Riley R."/>
            <person name="Savchenko A."/>
            <person name="Shiryaev A."/>
            <person name="Soop K."/>
            <person name="Spirin V."/>
            <person name="Szebenyi C."/>
            <person name="Tomsovsky M."/>
            <person name="Tulloss R.E."/>
            <person name="Uehling J."/>
            <person name="Grigoriev I.V."/>
            <person name="Vagvolgyi C."/>
            <person name="Papp T."/>
            <person name="Martin F.M."/>
            <person name="Miettinen O."/>
            <person name="Hibbett D.S."/>
            <person name="Nagy L.G."/>
        </authorList>
    </citation>
    <scope>NUCLEOTIDE SEQUENCE [LARGE SCALE GENOMIC DNA]</scope>
    <source>
        <strain evidence="2 3">CBS 166.37</strain>
    </source>
</reference>
<keyword evidence="3" id="KW-1185">Reference proteome</keyword>
<evidence type="ECO:0000313" key="2">
    <source>
        <dbReference type="EMBL" id="TFK44533.1"/>
    </source>
</evidence>
<dbReference type="OrthoDB" id="204784at2759"/>
<sequence length="289" mass="32563">ATLQERYAAIKAQYPGEGRRRWHQRVAQEFWSSLPTNAGDPPNDEQLDSELSHFMQDDDALDPFLEGEELGVLIRTDYSNEDAWNTFYGKFKEAEKDIIDSMKESQAVDSATLAEGSSSSRTQDDVKMESADDDADDSDDTSDELPSSVIKVLNPGNAQERALIEGISNLTALRLLNDVDIRPSPTLPAETKRISPQNRLVDQNGWQEIYTGKNVWIYDARSNTDECVRVVNQAGDFYGTATGDSWRARGSHICELQFNMAYMGMKIDFGGLDRWDYEERKRNLIEAGV</sequence>
<name>A0A5C3MIN8_9AGAR</name>
<dbReference type="Proteomes" id="UP000308652">
    <property type="component" value="Unassembled WGS sequence"/>
</dbReference>
<gene>
    <name evidence="2" type="ORF">BDQ12DRAFT_594067</name>
</gene>
<proteinExistence type="predicted"/>
<dbReference type="STRING" id="68775.A0A5C3MIN8"/>
<dbReference type="AlphaFoldDB" id="A0A5C3MIN8"/>
<evidence type="ECO:0000313" key="3">
    <source>
        <dbReference type="Proteomes" id="UP000308652"/>
    </source>
</evidence>
<feature type="region of interest" description="Disordered" evidence="1">
    <location>
        <begin position="109"/>
        <end position="148"/>
    </location>
</feature>
<accession>A0A5C3MIN8</accession>
<feature type="compositionally biased region" description="Acidic residues" evidence="1">
    <location>
        <begin position="131"/>
        <end position="143"/>
    </location>
</feature>
<feature type="non-terminal residue" evidence="2">
    <location>
        <position position="1"/>
    </location>
</feature>
<protein>
    <submittedName>
        <fullName evidence="2">Uncharacterized protein</fullName>
    </submittedName>
</protein>